<dbReference type="KEGG" id="bly:A2T55_12790"/>
<evidence type="ECO:0000313" key="3">
    <source>
        <dbReference type="Proteomes" id="UP000075950"/>
    </source>
</evidence>
<evidence type="ECO:0000313" key="2">
    <source>
        <dbReference type="EMBL" id="AMT94532.1"/>
    </source>
</evidence>
<dbReference type="InterPro" id="IPR012312">
    <property type="entry name" value="Hemerythrin-like"/>
</dbReference>
<evidence type="ECO:0000259" key="1">
    <source>
        <dbReference type="Pfam" id="PF01814"/>
    </source>
</evidence>
<feature type="domain" description="Hemerythrin-like" evidence="1">
    <location>
        <begin position="37"/>
        <end position="154"/>
    </location>
</feature>
<dbReference type="GO" id="GO:0005886">
    <property type="term" value="C:plasma membrane"/>
    <property type="evidence" value="ECO:0007669"/>
    <property type="project" value="TreeGrafter"/>
</dbReference>
<name>A0A142NPL1_BRELN</name>
<dbReference type="Proteomes" id="UP000075950">
    <property type="component" value="Chromosome"/>
</dbReference>
<dbReference type="EMBL" id="CP014869">
    <property type="protein sequence ID" value="AMT94532.1"/>
    <property type="molecule type" value="Genomic_DNA"/>
</dbReference>
<gene>
    <name evidence="2" type="ORF">A2T55_12790</name>
</gene>
<organism evidence="2 3">
    <name type="scientific">Brevibacterium linens</name>
    <dbReference type="NCBI Taxonomy" id="1703"/>
    <lineage>
        <taxon>Bacteria</taxon>
        <taxon>Bacillati</taxon>
        <taxon>Actinomycetota</taxon>
        <taxon>Actinomycetes</taxon>
        <taxon>Micrococcales</taxon>
        <taxon>Brevibacteriaceae</taxon>
        <taxon>Brevibacterium</taxon>
    </lineage>
</organism>
<dbReference type="PANTHER" id="PTHR39966">
    <property type="entry name" value="BLL2471 PROTEIN-RELATED"/>
    <property type="match status" value="1"/>
</dbReference>
<dbReference type="PANTHER" id="PTHR39966:SF1">
    <property type="entry name" value="HEMERYTHRIN-LIKE DOMAIN-CONTAINING PROTEIN"/>
    <property type="match status" value="1"/>
</dbReference>
<sequence length="188" mass="20262">MAQSKEEDDVLVLTAEGVAHIMTGSAAGESGNLSVGEVLERDHHRIDGYFETFAQSLSGEGPIDAEAFSTGAAGLRHHIYVEEVLHFPAMKAGGLMGPVFVMLREHGELWDRMDEIAAKLDAGASADEIAAVWKALEDGLEAHNDKEEKILYPAGDDLLTDDLGEEILETLANPDIPEGWTCEMSGRS</sequence>
<dbReference type="Gene3D" id="1.20.120.520">
    <property type="entry name" value="nmb1532 protein domain like"/>
    <property type="match status" value="1"/>
</dbReference>
<dbReference type="Pfam" id="PF01814">
    <property type="entry name" value="Hemerythrin"/>
    <property type="match status" value="1"/>
</dbReference>
<reference evidence="3" key="1">
    <citation type="submission" date="2016-03" db="EMBL/GenBank/DDBJ databases">
        <authorList>
            <person name="Ploux O."/>
        </authorList>
    </citation>
    <scope>NUCLEOTIDE SEQUENCE [LARGE SCALE GENOMIC DNA]</scope>
    <source>
        <strain evidence="3">BS258</strain>
    </source>
</reference>
<protein>
    <recommendedName>
        <fullName evidence="1">Hemerythrin-like domain-containing protein</fullName>
    </recommendedName>
</protein>
<accession>A0A142NPL1</accession>
<dbReference type="AlphaFoldDB" id="A0A142NPL1"/>
<proteinExistence type="predicted"/>